<evidence type="ECO:0000313" key="1">
    <source>
        <dbReference type="EMBL" id="VVC36739.1"/>
    </source>
</evidence>
<protein>
    <submittedName>
        <fullName evidence="1">Uncharacterized protein</fullName>
    </submittedName>
</protein>
<proteinExistence type="predicted"/>
<dbReference type="EMBL" id="CABPRJ010001436">
    <property type="protein sequence ID" value="VVC36739.1"/>
    <property type="molecule type" value="Genomic_DNA"/>
</dbReference>
<dbReference type="AlphaFoldDB" id="A0A5E4N2A3"/>
<reference evidence="1 2" key="1">
    <citation type="submission" date="2019-08" db="EMBL/GenBank/DDBJ databases">
        <authorList>
            <person name="Alioto T."/>
            <person name="Alioto T."/>
            <person name="Gomez Garrido J."/>
        </authorList>
    </citation>
    <scope>NUCLEOTIDE SEQUENCE [LARGE SCALE GENOMIC DNA]</scope>
</reference>
<evidence type="ECO:0000313" key="2">
    <source>
        <dbReference type="Proteomes" id="UP000325440"/>
    </source>
</evidence>
<dbReference type="Proteomes" id="UP000325440">
    <property type="component" value="Unassembled WGS sequence"/>
</dbReference>
<gene>
    <name evidence="1" type="ORF">CINCED_3A023197</name>
</gene>
<sequence length="125" mass="13929">MFVISTDEDAVRALSLDGERIHNAKIRILPCAPGEPERVCRHIRRKIKEIEDGELLEQRNIATHLSEIPETNDIAFIQSVTSAGFHKLPAVVTRTASRACARRLSSIGVHRQPAAAPYTKRRPLA</sequence>
<keyword evidence="2" id="KW-1185">Reference proteome</keyword>
<organism evidence="1 2">
    <name type="scientific">Cinara cedri</name>
    <dbReference type="NCBI Taxonomy" id="506608"/>
    <lineage>
        <taxon>Eukaryota</taxon>
        <taxon>Metazoa</taxon>
        <taxon>Ecdysozoa</taxon>
        <taxon>Arthropoda</taxon>
        <taxon>Hexapoda</taxon>
        <taxon>Insecta</taxon>
        <taxon>Pterygota</taxon>
        <taxon>Neoptera</taxon>
        <taxon>Paraneoptera</taxon>
        <taxon>Hemiptera</taxon>
        <taxon>Sternorrhyncha</taxon>
        <taxon>Aphidomorpha</taxon>
        <taxon>Aphidoidea</taxon>
        <taxon>Aphididae</taxon>
        <taxon>Lachninae</taxon>
        <taxon>Cinara</taxon>
    </lineage>
</organism>
<accession>A0A5E4N2A3</accession>
<name>A0A5E4N2A3_9HEMI</name>